<evidence type="ECO:0000313" key="2">
    <source>
        <dbReference type="EMBL" id="JAE09209.1"/>
    </source>
</evidence>
<reference evidence="2" key="1">
    <citation type="submission" date="2014-09" db="EMBL/GenBank/DDBJ databases">
        <authorList>
            <person name="Magalhaes I.L.F."/>
            <person name="Oliveira U."/>
            <person name="Santos F.R."/>
            <person name="Vidigal T.H.D.A."/>
            <person name="Brescovit A.D."/>
            <person name="Santos A.J."/>
        </authorList>
    </citation>
    <scope>NUCLEOTIDE SEQUENCE</scope>
    <source>
        <tissue evidence="2">Shoot tissue taken approximately 20 cm above the soil surface</tissue>
    </source>
</reference>
<protein>
    <submittedName>
        <fullName evidence="2">Uncharacterized protein</fullName>
    </submittedName>
</protein>
<dbReference type="AlphaFoldDB" id="A0A0A9FDC0"/>
<sequence length="20" mass="2323">MNTRHQPSSSSIFMTRETLV</sequence>
<feature type="region of interest" description="Disordered" evidence="1">
    <location>
        <begin position="1"/>
        <end position="20"/>
    </location>
</feature>
<organism evidence="2">
    <name type="scientific">Arundo donax</name>
    <name type="common">Giant reed</name>
    <name type="synonym">Donax arundinaceus</name>
    <dbReference type="NCBI Taxonomy" id="35708"/>
    <lineage>
        <taxon>Eukaryota</taxon>
        <taxon>Viridiplantae</taxon>
        <taxon>Streptophyta</taxon>
        <taxon>Embryophyta</taxon>
        <taxon>Tracheophyta</taxon>
        <taxon>Spermatophyta</taxon>
        <taxon>Magnoliopsida</taxon>
        <taxon>Liliopsida</taxon>
        <taxon>Poales</taxon>
        <taxon>Poaceae</taxon>
        <taxon>PACMAD clade</taxon>
        <taxon>Arundinoideae</taxon>
        <taxon>Arundineae</taxon>
        <taxon>Arundo</taxon>
    </lineage>
</organism>
<dbReference type="EMBL" id="GBRH01188687">
    <property type="protein sequence ID" value="JAE09209.1"/>
    <property type="molecule type" value="Transcribed_RNA"/>
</dbReference>
<proteinExistence type="predicted"/>
<evidence type="ECO:0000256" key="1">
    <source>
        <dbReference type="SAM" id="MobiDB-lite"/>
    </source>
</evidence>
<reference evidence="2" key="2">
    <citation type="journal article" date="2015" name="Data Brief">
        <title>Shoot transcriptome of the giant reed, Arundo donax.</title>
        <authorList>
            <person name="Barrero R.A."/>
            <person name="Guerrero F.D."/>
            <person name="Moolhuijzen P."/>
            <person name="Goolsby J.A."/>
            <person name="Tidwell J."/>
            <person name="Bellgard S.E."/>
            <person name="Bellgard M.I."/>
        </authorList>
    </citation>
    <scope>NUCLEOTIDE SEQUENCE</scope>
    <source>
        <tissue evidence="2">Shoot tissue taken approximately 20 cm above the soil surface</tissue>
    </source>
</reference>
<accession>A0A0A9FDC0</accession>
<name>A0A0A9FDC0_ARUDO</name>
<feature type="compositionally biased region" description="Polar residues" evidence="1">
    <location>
        <begin position="1"/>
        <end position="13"/>
    </location>
</feature>